<dbReference type="PRINTS" id="PR01575">
    <property type="entry name" value="FFH4HYDRLASE"/>
</dbReference>
<evidence type="ECO:0000313" key="7">
    <source>
        <dbReference type="Proteomes" id="UP001589738"/>
    </source>
</evidence>
<accession>A0ABV6KU66</accession>
<dbReference type="NCBIfam" id="TIGR00655">
    <property type="entry name" value="PurU"/>
    <property type="match status" value="1"/>
</dbReference>
<keyword evidence="1 3" id="KW-0554">One-carbon metabolism</keyword>
<sequence length="295" mass="34314">MTLQHDIKEKRNNRGILLISCPDRPGIVSKVSTTLFNHDCNIIDSNQHSTDPEAGHFFLRIEFECSDLEHKKSSIEKSFQLLSEIFDMKYSFNYGNESQSLAIFVSKENHCLLELLLEWQRGDLLGDIKLVIGNHEDLKEYVENVNIPFYYLPITRETKEEVEKKQLELLKEYEIDTIVLARYMQILSPSFIEHYPCQIINIHHSFLPAFVGANPYKRAYERGVKLIGATAHYVTDDLDEGPIIEQDIERVKHHHELSDLKKIGSQVERKVLLKAVKWHNSHRIIPFGNKTIVFD</sequence>
<dbReference type="HAMAP" id="MF_01927">
    <property type="entry name" value="PurU"/>
    <property type="match status" value="1"/>
</dbReference>
<dbReference type="PANTHER" id="PTHR42706:SF1">
    <property type="entry name" value="FORMYLTETRAHYDROFOLATE DEFORMYLASE 2, MITOCHONDRIAL"/>
    <property type="match status" value="1"/>
</dbReference>
<comment type="caution">
    <text evidence="6">The sequence shown here is derived from an EMBL/GenBank/DDBJ whole genome shotgun (WGS) entry which is preliminary data.</text>
</comment>
<evidence type="ECO:0000256" key="4">
    <source>
        <dbReference type="NCBIfam" id="TIGR00655"/>
    </source>
</evidence>
<feature type="domain" description="ACT" evidence="5">
    <location>
        <begin position="16"/>
        <end position="95"/>
    </location>
</feature>
<keyword evidence="3" id="KW-0658">Purine biosynthesis</keyword>
<gene>
    <name evidence="3 6" type="primary">purU</name>
    <name evidence="6" type="ORF">ACFFHF_16830</name>
</gene>
<keyword evidence="2 3" id="KW-0378">Hydrolase</keyword>
<dbReference type="GO" id="GO:0008864">
    <property type="term" value="F:formyltetrahydrofolate deformylase activity"/>
    <property type="evidence" value="ECO:0007669"/>
    <property type="project" value="UniProtKB-EC"/>
</dbReference>
<dbReference type="NCBIfam" id="NF004684">
    <property type="entry name" value="PRK06027.1"/>
    <property type="match status" value="1"/>
</dbReference>
<feature type="active site" evidence="3">
    <location>
        <position position="239"/>
    </location>
</feature>
<organism evidence="6 7">
    <name type="scientific">Robertmurraya beringensis</name>
    <dbReference type="NCBI Taxonomy" id="641660"/>
    <lineage>
        <taxon>Bacteria</taxon>
        <taxon>Bacillati</taxon>
        <taxon>Bacillota</taxon>
        <taxon>Bacilli</taxon>
        <taxon>Bacillales</taxon>
        <taxon>Bacillaceae</taxon>
        <taxon>Robertmurraya</taxon>
    </lineage>
</organism>
<evidence type="ECO:0000256" key="3">
    <source>
        <dbReference type="HAMAP-Rule" id="MF_01927"/>
    </source>
</evidence>
<comment type="catalytic activity">
    <reaction evidence="3">
        <text>(6R)-10-formyltetrahydrofolate + H2O = (6S)-5,6,7,8-tetrahydrofolate + formate + H(+)</text>
        <dbReference type="Rhea" id="RHEA:19833"/>
        <dbReference type="ChEBI" id="CHEBI:15377"/>
        <dbReference type="ChEBI" id="CHEBI:15378"/>
        <dbReference type="ChEBI" id="CHEBI:15740"/>
        <dbReference type="ChEBI" id="CHEBI:57453"/>
        <dbReference type="ChEBI" id="CHEBI:195366"/>
        <dbReference type="EC" id="3.5.1.10"/>
    </reaction>
</comment>
<dbReference type="SUPFAM" id="SSF55021">
    <property type="entry name" value="ACT-like"/>
    <property type="match status" value="1"/>
</dbReference>
<dbReference type="PIRSF" id="PIRSF036480">
    <property type="entry name" value="FormyFH4_hydr"/>
    <property type="match status" value="1"/>
</dbReference>
<dbReference type="SUPFAM" id="SSF53328">
    <property type="entry name" value="Formyltransferase"/>
    <property type="match status" value="1"/>
</dbReference>
<proteinExistence type="inferred from homology"/>
<name>A0ABV6KU66_9BACI</name>
<reference evidence="6 7" key="1">
    <citation type="submission" date="2024-09" db="EMBL/GenBank/DDBJ databases">
        <authorList>
            <person name="Sun Q."/>
            <person name="Mori K."/>
        </authorList>
    </citation>
    <scope>NUCLEOTIDE SEQUENCE [LARGE SCALE GENOMIC DNA]</scope>
    <source>
        <strain evidence="6 7">CGMCC 1.9126</strain>
    </source>
</reference>
<protein>
    <recommendedName>
        <fullName evidence="3 4">Formyltetrahydrofolate deformylase</fullName>
        <ecNumber evidence="3 4">3.5.1.10</ecNumber>
    </recommendedName>
    <alternativeName>
        <fullName evidence="3">Formyl-FH(4) hydrolase</fullName>
    </alternativeName>
</protein>
<comment type="function">
    <text evidence="3">Catalyzes the hydrolysis of 10-formyltetrahydrofolate (formyl-FH4) to formate and tetrahydrofolate (FH4).</text>
</comment>
<dbReference type="EC" id="3.5.1.10" evidence="3 4"/>
<dbReference type="InterPro" id="IPR004810">
    <property type="entry name" value="PurU"/>
</dbReference>
<dbReference type="InterPro" id="IPR036477">
    <property type="entry name" value="Formyl_transf_N_sf"/>
</dbReference>
<dbReference type="InterPro" id="IPR002912">
    <property type="entry name" value="ACT_dom"/>
</dbReference>
<dbReference type="Gene3D" id="3.40.50.170">
    <property type="entry name" value="Formyl transferase, N-terminal domain"/>
    <property type="match status" value="1"/>
</dbReference>
<dbReference type="PROSITE" id="PS51671">
    <property type="entry name" value="ACT"/>
    <property type="match status" value="1"/>
</dbReference>
<dbReference type="RefSeq" id="WP_377058660.1">
    <property type="nucleotide sequence ID" value="NZ_JBHLUU010000113.1"/>
</dbReference>
<dbReference type="Proteomes" id="UP001589738">
    <property type="component" value="Unassembled WGS sequence"/>
</dbReference>
<dbReference type="InterPro" id="IPR041729">
    <property type="entry name" value="Formyl-FH4-Hydrolase_C"/>
</dbReference>
<evidence type="ECO:0000256" key="2">
    <source>
        <dbReference type="ARBA" id="ARBA00022801"/>
    </source>
</evidence>
<dbReference type="Gene3D" id="3.30.70.260">
    <property type="match status" value="1"/>
</dbReference>
<evidence type="ECO:0000259" key="5">
    <source>
        <dbReference type="PROSITE" id="PS51671"/>
    </source>
</evidence>
<comment type="pathway">
    <text evidence="3">Purine metabolism; IMP biosynthesis via de novo pathway; formate from 10-formyl-5,6,7,8-tetrahydrofolate: step 1/1.</text>
</comment>
<dbReference type="InterPro" id="IPR045865">
    <property type="entry name" value="ACT-like_dom_sf"/>
</dbReference>
<dbReference type="CDD" id="cd08648">
    <property type="entry name" value="FMT_core_Formyl-FH4-Hydrolase_C"/>
    <property type="match status" value="1"/>
</dbReference>
<keyword evidence="7" id="KW-1185">Reference proteome</keyword>
<dbReference type="Pfam" id="PF00551">
    <property type="entry name" value="Formyl_trans_N"/>
    <property type="match status" value="1"/>
</dbReference>
<comment type="similarity">
    <text evidence="3">Belongs to the PurU family.</text>
</comment>
<dbReference type="EMBL" id="JBHLUU010000113">
    <property type="protein sequence ID" value="MFC0476869.1"/>
    <property type="molecule type" value="Genomic_DNA"/>
</dbReference>
<evidence type="ECO:0000256" key="1">
    <source>
        <dbReference type="ARBA" id="ARBA00022563"/>
    </source>
</evidence>
<dbReference type="InterPro" id="IPR044074">
    <property type="entry name" value="PurU_ACT"/>
</dbReference>
<dbReference type="PANTHER" id="PTHR42706">
    <property type="entry name" value="FORMYLTETRAHYDROFOLATE DEFORMYLASE"/>
    <property type="match status" value="1"/>
</dbReference>
<dbReference type="Pfam" id="PF01842">
    <property type="entry name" value="ACT"/>
    <property type="match status" value="1"/>
</dbReference>
<evidence type="ECO:0000313" key="6">
    <source>
        <dbReference type="EMBL" id="MFC0476869.1"/>
    </source>
</evidence>
<dbReference type="CDD" id="cd04875">
    <property type="entry name" value="ACT_F4HF-DF"/>
    <property type="match status" value="1"/>
</dbReference>
<dbReference type="InterPro" id="IPR002376">
    <property type="entry name" value="Formyl_transf_N"/>
</dbReference>